<evidence type="ECO:0000313" key="2">
    <source>
        <dbReference type="EMBL" id="KXT12335.1"/>
    </source>
</evidence>
<proteinExistence type="predicted"/>
<name>A0A139ICL3_9PEZI</name>
<organism evidence="2 3">
    <name type="scientific">Pseudocercospora musae</name>
    <dbReference type="NCBI Taxonomy" id="113226"/>
    <lineage>
        <taxon>Eukaryota</taxon>
        <taxon>Fungi</taxon>
        <taxon>Dikarya</taxon>
        <taxon>Ascomycota</taxon>
        <taxon>Pezizomycotina</taxon>
        <taxon>Dothideomycetes</taxon>
        <taxon>Dothideomycetidae</taxon>
        <taxon>Mycosphaerellales</taxon>
        <taxon>Mycosphaerellaceae</taxon>
        <taxon>Pseudocercospora</taxon>
    </lineage>
</organism>
<feature type="region of interest" description="Disordered" evidence="1">
    <location>
        <begin position="160"/>
        <end position="184"/>
    </location>
</feature>
<keyword evidence="3" id="KW-1185">Reference proteome</keyword>
<accession>A0A139ICL3</accession>
<dbReference type="EMBL" id="LFZO01000155">
    <property type="protein sequence ID" value="KXT12335.1"/>
    <property type="molecule type" value="Genomic_DNA"/>
</dbReference>
<dbReference type="AlphaFoldDB" id="A0A139ICL3"/>
<feature type="compositionally biased region" description="Basic and acidic residues" evidence="1">
    <location>
        <begin position="160"/>
        <end position="174"/>
    </location>
</feature>
<sequence length="205" mass="23177">MEPMDFLMEQARKKYASKAASNAVATPAIPTPENLDIDERTDSAIAVSEDLITEAQAQLPTSSLRPLELTPAENAENTNAKSWQHGYDTASRYSGKLVKHNDKLLEVTMRLIHELHMAGLLIPADIEIPGPITPSTSELDIPMNTHLWFQRRYNFPLEERPVVQRSRTDQEAQRRKSTPKSSLAPKAGSILHWHRLLQIHRSAKW</sequence>
<reference evidence="2 3" key="1">
    <citation type="submission" date="2015-07" db="EMBL/GenBank/DDBJ databases">
        <title>Comparative genomics of the Sigatoka disease complex on banana suggests a link between parallel evolutionary changes in Pseudocercospora fijiensis and Pseudocercospora eumusae and increased virulence on the banana host.</title>
        <authorList>
            <person name="Chang T.-C."/>
            <person name="Salvucci A."/>
            <person name="Crous P.W."/>
            <person name="Stergiopoulos I."/>
        </authorList>
    </citation>
    <scope>NUCLEOTIDE SEQUENCE [LARGE SCALE GENOMIC DNA]</scope>
    <source>
        <strain evidence="2 3">CBS 116634</strain>
    </source>
</reference>
<dbReference type="Proteomes" id="UP000073492">
    <property type="component" value="Unassembled WGS sequence"/>
</dbReference>
<protein>
    <submittedName>
        <fullName evidence="2">Uncharacterized protein</fullName>
    </submittedName>
</protein>
<gene>
    <name evidence="2" type="ORF">AC579_7626</name>
</gene>
<comment type="caution">
    <text evidence="2">The sequence shown here is derived from an EMBL/GenBank/DDBJ whole genome shotgun (WGS) entry which is preliminary data.</text>
</comment>
<evidence type="ECO:0000256" key="1">
    <source>
        <dbReference type="SAM" id="MobiDB-lite"/>
    </source>
</evidence>
<evidence type="ECO:0000313" key="3">
    <source>
        <dbReference type="Proteomes" id="UP000073492"/>
    </source>
</evidence>